<dbReference type="EMBL" id="FQZK01000019">
    <property type="protein sequence ID" value="SHK41332.1"/>
    <property type="molecule type" value="Genomic_DNA"/>
</dbReference>
<proteinExistence type="predicted"/>
<evidence type="ECO:0000313" key="2">
    <source>
        <dbReference type="Proteomes" id="UP000184452"/>
    </source>
</evidence>
<dbReference type="RefSeq" id="WP_073382143.1">
    <property type="nucleotide sequence ID" value="NZ_FQZK01000019.1"/>
</dbReference>
<name>A0A1M6S962_9ACTN</name>
<dbReference type="InterPro" id="IPR027417">
    <property type="entry name" value="P-loop_NTPase"/>
</dbReference>
<dbReference type="SUPFAM" id="SSF52540">
    <property type="entry name" value="P-loop containing nucleoside triphosphate hydrolases"/>
    <property type="match status" value="2"/>
</dbReference>
<reference evidence="1 2" key="1">
    <citation type="submission" date="2016-11" db="EMBL/GenBank/DDBJ databases">
        <authorList>
            <person name="Jaros S."/>
            <person name="Januszkiewicz K."/>
            <person name="Wedrychowicz H."/>
        </authorList>
    </citation>
    <scope>NUCLEOTIDE SEQUENCE [LARGE SCALE GENOMIC DNA]</scope>
    <source>
        <strain evidence="1 2">CGMCC 4.5723</strain>
    </source>
</reference>
<dbReference type="OrthoDB" id="7889077at2"/>
<dbReference type="STRING" id="758803.SAMN05421803_11981"/>
<dbReference type="Gene3D" id="3.40.50.300">
    <property type="entry name" value="P-loop containing nucleotide triphosphate hydrolases"/>
    <property type="match status" value="2"/>
</dbReference>
<dbReference type="GO" id="GO:0016301">
    <property type="term" value="F:kinase activity"/>
    <property type="evidence" value="ECO:0007669"/>
    <property type="project" value="UniProtKB-KW"/>
</dbReference>
<dbReference type="Proteomes" id="UP000184452">
    <property type="component" value="Unassembled WGS sequence"/>
</dbReference>
<accession>A0A1M6S962</accession>
<keyword evidence="2" id="KW-1185">Reference proteome</keyword>
<evidence type="ECO:0000313" key="1">
    <source>
        <dbReference type="EMBL" id="SHK41332.1"/>
    </source>
</evidence>
<protein>
    <submittedName>
        <fullName evidence="1">Gluconate kinase</fullName>
    </submittedName>
</protein>
<keyword evidence="1" id="KW-0808">Transferase</keyword>
<gene>
    <name evidence="1" type="ORF">SAMN05421803_11981</name>
</gene>
<organism evidence="1 2">
    <name type="scientific">Nocardiopsis flavescens</name>
    <dbReference type="NCBI Taxonomy" id="758803"/>
    <lineage>
        <taxon>Bacteria</taxon>
        <taxon>Bacillati</taxon>
        <taxon>Actinomycetota</taxon>
        <taxon>Actinomycetes</taxon>
        <taxon>Streptosporangiales</taxon>
        <taxon>Nocardiopsidaceae</taxon>
        <taxon>Nocardiopsis</taxon>
    </lineage>
</organism>
<keyword evidence="1" id="KW-0418">Kinase</keyword>
<sequence length="365" mass="37181">MLPVVWLLGASGVGKSTVGHRLLSAAAGAGVGAAFADTDQLRLASGMAASETELIAAALPALSRGYRAHGARVLVVAGQADDPGHLERLLPGVPRERVLAVHLHADPDTVRTRVRRRGWRVDLADAAADRAARLDAGFADLRLDTAGRSPADLAARVAAALPAHLEGTAADPGDDGPPAPATAPRRAVVLTGPGGVGLSTAGFGAFSRIARTGEPVGYLDAHQLGFLGTRSREDRLAPMRAAHTRAVAAVLARGGARTVVAGGDPLTVRSLLDAWRPGAVTVFWLHAPPADLAGRITRRARGEGPAIPGDHRAGLAGSALAAAVEAAVLESGRAGLRPRNAQVLDTGGMDAEQVADVLAAALPRL</sequence>
<dbReference type="AlphaFoldDB" id="A0A1M6S962"/>